<dbReference type="Gene3D" id="2.170.270.10">
    <property type="entry name" value="SET domain"/>
    <property type="match status" value="1"/>
</dbReference>
<gene>
    <name evidence="2" type="ORF">FNAPI_2336</name>
</gene>
<comment type="caution">
    <text evidence="2">The sequence shown here is derived from an EMBL/GenBank/DDBJ whole genome shotgun (WGS) entry which is preliminary data.</text>
</comment>
<keyword evidence="3" id="KW-1185">Reference proteome</keyword>
<evidence type="ECO:0000313" key="3">
    <source>
        <dbReference type="Proteomes" id="UP000574317"/>
    </source>
</evidence>
<dbReference type="SUPFAM" id="SSF82199">
    <property type="entry name" value="SET domain"/>
    <property type="match status" value="1"/>
</dbReference>
<dbReference type="InterPro" id="IPR046341">
    <property type="entry name" value="SET_dom_sf"/>
</dbReference>
<dbReference type="AlphaFoldDB" id="A0A8H5NEZ7"/>
<accession>A0A8H5NEZ7</accession>
<name>A0A8H5NEZ7_9HYPO</name>
<organism evidence="2 3">
    <name type="scientific">Fusarium napiforme</name>
    <dbReference type="NCBI Taxonomy" id="42672"/>
    <lineage>
        <taxon>Eukaryota</taxon>
        <taxon>Fungi</taxon>
        <taxon>Dikarya</taxon>
        <taxon>Ascomycota</taxon>
        <taxon>Pezizomycotina</taxon>
        <taxon>Sordariomycetes</taxon>
        <taxon>Hypocreomycetidae</taxon>
        <taxon>Hypocreales</taxon>
        <taxon>Nectriaceae</taxon>
        <taxon>Fusarium</taxon>
        <taxon>Fusarium fujikuroi species complex</taxon>
    </lineage>
</organism>
<evidence type="ECO:0000313" key="2">
    <source>
        <dbReference type="EMBL" id="KAF5564186.1"/>
    </source>
</evidence>
<protein>
    <submittedName>
        <fullName evidence="2">Uncharacterized protein</fullName>
    </submittedName>
</protein>
<reference evidence="2 3" key="1">
    <citation type="submission" date="2020-05" db="EMBL/GenBank/DDBJ databases">
        <title>Identification and distribution of gene clusters putatively required for synthesis of sphingolipid metabolism inhibitors in phylogenetically diverse species of the filamentous fungus Fusarium.</title>
        <authorList>
            <person name="Kim H.-S."/>
            <person name="Busman M."/>
            <person name="Brown D.W."/>
            <person name="Divon H."/>
            <person name="Uhlig S."/>
            <person name="Proctor R.H."/>
        </authorList>
    </citation>
    <scope>NUCLEOTIDE SEQUENCE [LARGE SCALE GENOMIC DNA]</scope>
    <source>
        <strain evidence="2 3">NRRL 25196</strain>
    </source>
</reference>
<evidence type="ECO:0000256" key="1">
    <source>
        <dbReference type="SAM" id="MobiDB-lite"/>
    </source>
</evidence>
<feature type="compositionally biased region" description="Polar residues" evidence="1">
    <location>
        <begin position="24"/>
        <end position="43"/>
    </location>
</feature>
<dbReference type="Proteomes" id="UP000574317">
    <property type="component" value="Unassembled WGS sequence"/>
</dbReference>
<dbReference type="EMBL" id="JAAOAO010000078">
    <property type="protein sequence ID" value="KAF5564186.1"/>
    <property type="molecule type" value="Genomic_DNA"/>
</dbReference>
<proteinExistence type="predicted"/>
<feature type="region of interest" description="Disordered" evidence="1">
    <location>
        <begin position="7"/>
        <end position="48"/>
    </location>
</feature>
<sequence length="222" mass="24798">MLIPLAEHMLQQSSPDEQAPEDTNPANLSSNPPEAHVSTSQGESPAEMSLHDADVEIHFGLGVFARRNLPQGHEIIGAKRQIFAVPRRFTEVCQRRDLKATEAVCFDKFKRDHACNPSITNARTSSLAYTIKHACSDCANATFIVAETYDIKVTLAKDVREREQISIDLGQDGPPSFVCSLCKSLCKSTRESIWKRRKRQLKAFLAKLNPRNMFKTAEPSSE</sequence>